<comment type="similarity">
    <text evidence="8 9">Belongs to the TonB-dependent receptor family.</text>
</comment>
<dbReference type="InterPro" id="IPR037066">
    <property type="entry name" value="Plug_dom_sf"/>
</dbReference>
<reference evidence="13 14" key="1">
    <citation type="submission" date="2018-06" db="EMBL/GenBank/DDBJ databases">
        <title>Genomic Encyclopedia of Archaeal and Bacterial Type Strains, Phase II (KMG-II): from individual species to whole genera.</title>
        <authorList>
            <person name="Goeker M."/>
        </authorList>
    </citation>
    <scope>NUCLEOTIDE SEQUENCE [LARGE SCALE GENOMIC DNA]</scope>
    <source>
        <strain evidence="13 14">DSM 29821</strain>
    </source>
</reference>
<dbReference type="PROSITE" id="PS52016">
    <property type="entry name" value="TONB_DEPENDENT_REC_3"/>
    <property type="match status" value="1"/>
</dbReference>
<evidence type="ECO:0000313" key="13">
    <source>
        <dbReference type="EMBL" id="RAJ87596.1"/>
    </source>
</evidence>
<gene>
    <name evidence="13" type="ORF">CLV59_101355</name>
</gene>
<dbReference type="Pfam" id="PF00593">
    <property type="entry name" value="TonB_dep_Rec_b-barrel"/>
    <property type="match status" value="1"/>
</dbReference>
<keyword evidence="6 8" id="KW-0472">Membrane</keyword>
<proteinExistence type="inferred from homology"/>
<keyword evidence="14" id="KW-1185">Reference proteome</keyword>
<comment type="caution">
    <text evidence="13">The sequence shown here is derived from an EMBL/GenBank/DDBJ whole genome shotgun (WGS) entry which is preliminary data.</text>
</comment>
<dbReference type="InterPro" id="IPR036942">
    <property type="entry name" value="Beta-barrel_TonB_sf"/>
</dbReference>
<dbReference type="InterPro" id="IPR023997">
    <property type="entry name" value="TonB-dep_OMP_SusC/RagA_CS"/>
</dbReference>
<dbReference type="Pfam" id="PF13715">
    <property type="entry name" value="CarbopepD_reg_2"/>
    <property type="match status" value="1"/>
</dbReference>
<feature type="signal peptide" evidence="10">
    <location>
        <begin position="1"/>
        <end position="24"/>
    </location>
</feature>
<evidence type="ECO:0000256" key="8">
    <source>
        <dbReference type="PROSITE-ProRule" id="PRU01360"/>
    </source>
</evidence>
<organism evidence="13 14">
    <name type="scientific">Chitinophaga dinghuensis</name>
    <dbReference type="NCBI Taxonomy" id="1539050"/>
    <lineage>
        <taxon>Bacteria</taxon>
        <taxon>Pseudomonadati</taxon>
        <taxon>Bacteroidota</taxon>
        <taxon>Chitinophagia</taxon>
        <taxon>Chitinophagales</taxon>
        <taxon>Chitinophagaceae</taxon>
        <taxon>Chitinophaga</taxon>
    </lineage>
</organism>
<evidence type="ECO:0000256" key="6">
    <source>
        <dbReference type="ARBA" id="ARBA00023136"/>
    </source>
</evidence>
<keyword evidence="4 8" id="KW-0812">Transmembrane</keyword>
<dbReference type="InterPro" id="IPR012910">
    <property type="entry name" value="Plug_dom"/>
</dbReference>
<protein>
    <submittedName>
        <fullName evidence="13">TonB-linked SusC/RagA family outer membrane protein</fullName>
    </submittedName>
</protein>
<evidence type="ECO:0000256" key="1">
    <source>
        <dbReference type="ARBA" id="ARBA00004571"/>
    </source>
</evidence>
<evidence type="ECO:0000259" key="11">
    <source>
        <dbReference type="Pfam" id="PF00593"/>
    </source>
</evidence>
<dbReference type="InterPro" id="IPR000531">
    <property type="entry name" value="Beta-barrel_TonB"/>
</dbReference>
<evidence type="ECO:0000256" key="9">
    <source>
        <dbReference type="RuleBase" id="RU003357"/>
    </source>
</evidence>
<comment type="subcellular location">
    <subcellularLocation>
        <location evidence="1 8">Cell outer membrane</location>
        <topology evidence="1 8">Multi-pass membrane protein</topology>
    </subcellularLocation>
</comment>
<evidence type="ECO:0000256" key="3">
    <source>
        <dbReference type="ARBA" id="ARBA00022452"/>
    </source>
</evidence>
<feature type="domain" description="TonB-dependent receptor-like beta-barrel" evidence="11">
    <location>
        <begin position="502"/>
        <end position="984"/>
    </location>
</feature>
<evidence type="ECO:0000259" key="12">
    <source>
        <dbReference type="Pfam" id="PF07715"/>
    </source>
</evidence>
<dbReference type="InterPro" id="IPR023996">
    <property type="entry name" value="TonB-dep_OMP_SusC/RagA"/>
</dbReference>
<keyword evidence="10" id="KW-0732">Signal</keyword>
<dbReference type="AlphaFoldDB" id="A0A327WDW6"/>
<sequence length="1121" mass="123592">MPLREGWAQLLRATLLCSCLCVYAGTVEVKAQQPKAAITLSVKDRSVKSVLQDIQKKTAYEFFYSDTEVDLSRHVTVNLQQASLQEALNAVLGKQYNWRIQGKYIYITSPAATKGNEKGQLSSEQDNTFPVNGTVTTVSGEPLAGVSIRVKGTNSGVATDARGSFHLNAAKGQQLEISFLGYDRRDIKMDSVSGSLHVTLQETPRSLNQVVVTGYTNKRMGELTGAVSQVNAEDLQTTTTQSILDNLQGKVAGLNITVGGGNSGSNTTSSIVIRGKGSMGYDVTQPLVVIDGIIQNYSGSDDPLSNISPSDIASITVLKDAASAAIYGSRAANGVLVITTKRGSAGGSGTKIGGNITYGSNKVSQGKFRMMNSQERYDLQQQIYRNQYLATNPNATDAAVNSYVKNMVPDSVLKYNTDWNDLLRRTGQTQDYNVWISGGDQRLKYYASGDYFNEVAPIITDNYKRYNFRFNTDFQATERLSLATNASISYSSQRSGGFYEPYTNAWTVMPWDTPYNSDGSLKLGGMDEPGWYSGVAYNPLYGKNYDYGTNKTTIGSFDLSLRYKLTNWLTLSSRNRYSFSTGELTNYVDPRDVSSPYSYRGGLMMLSTPNGGNIITTEMAQVDKTFGKHHISGLAAFEYNKVTSKNAAAIVYGLKPGIQSIGAGDQSTLVYRNAITEIAYLSAFSELNYSYDGRYFATASFRRDGSSKFGQNNKYGNFYAFSGAWQLSKESFLRNAKNLDLLKLRFSYGVSGNDLPLGAYQYLSLYSYLASSDQYNRQTGAIQSAQGNPNLHWEMQYTTNIGIDAGFWDRVNVTMEFYQKMNKGLLLRVTPPATSGGNAYYANMGRIRNRGIELTVNTRQLKNTAVKWSTDFTFAYNNNKVLELQPGTDKLYDGQYMGTARLIGQPMNSYYMPVYAGVDPATGNSRFEVLEKDANGNYTGKVSYTNNPGNATLQILGSSDPKYIAGLSNNLSYKNFNLSVMLSYFGGLKMLNRTRADLDLDGSDVTSNNAAPAAGQVRWDHPGQIADLPKAGNKVDAYFPTSRYLENGEFLRLKNVRLGYNFPDRIVKKLKVSKLNVFMSGDNLMTWTKFTGMDPENAIGEENESKTPFTKRFMGGIQVTF</sequence>
<keyword evidence="5 9" id="KW-0798">TonB box</keyword>
<keyword evidence="7 8" id="KW-0998">Cell outer membrane</keyword>
<keyword evidence="2 8" id="KW-0813">Transport</keyword>
<evidence type="ECO:0000313" key="14">
    <source>
        <dbReference type="Proteomes" id="UP000249819"/>
    </source>
</evidence>
<dbReference type="Gene3D" id="2.60.40.1120">
    <property type="entry name" value="Carboxypeptidase-like, regulatory domain"/>
    <property type="match status" value="1"/>
</dbReference>
<evidence type="ECO:0000256" key="2">
    <source>
        <dbReference type="ARBA" id="ARBA00022448"/>
    </source>
</evidence>
<feature type="domain" description="TonB-dependent receptor plug" evidence="12">
    <location>
        <begin position="222"/>
        <end position="335"/>
    </location>
</feature>
<dbReference type="Proteomes" id="UP000249819">
    <property type="component" value="Unassembled WGS sequence"/>
</dbReference>
<evidence type="ECO:0000256" key="10">
    <source>
        <dbReference type="SAM" id="SignalP"/>
    </source>
</evidence>
<accession>A0A327WDW6</accession>
<dbReference type="InterPro" id="IPR039426">
    <property type="entry name" value="TonB-dep_rcpt-like"/>
</dbReference>
<evidence type="ECO:0000256" key="5">
    <source>
        <dbReference type="ARBA" id="ARBA00023077"/>
    </source>
</evidence>
<dbReference type="SUPFAM" id="SSF56935">
    <property type="entry name" value="Porins"/>
    <property type="match status" value="1"/>
</dbReference>
<keyword evidence="3 8" id="KW-1134">Transmembrane beta strand</keyword>
<dbReference type="Gene3D" id="2.170.130.10">
    <property type="entry name" value="TonB-dependent receptor, plug domain"/>
    <property type="match status" value="1"/>
</dbReference>
<dbReference type="Pfam" id="PF07715">
    <property type="entry name" value="Plug"/>
    <property type="match status" value="1"/>
</dbReference>
<dbReference type="InterPro" id="IPR008969">
    <property type="entry name" value="CarboxyPept-like_regulatory"/>
</dbReference>
<dbReference type="NCBIfam" id="TIGR04057">
    <property type="entry name" value="SusC_RagA_signa"/>
    <property type="match status" value="1"/>
</dbReference>
<dbReference type="EMBL" id="QLMA01000001">
    <property type="protein sequence ID" value="RAJ87596.1"/>
    <property type="molecule type" value="Genomic_DNA"/>
</dbReference>
<dbReference type="Gene3D" id="2.40.170.20">
    <property type="entry name" value="TonB-dependent receptor, beta-barrel domain"/>
    <property type="match status" value="1"/>
</dbReference>
<dbReference type="SUPFAM" id="SSF49464">
    <property type="entry name" value="Carboxypeptidase regulatory domain-like"/>
    <property type="match status" value="1"/>
</dbReference>
<dbReference type="GO" id="GO:0009279">
    <property type="term" value="C:cell outer membrane"/>
    <property type="evidence" value="ECO:0007669"/>
    <property type="project" value="UniProtKB-SubCell"/>
</dbReference>
<evidence type="ECO:0000256" key="7">
    <source>
        <dbReference type="ARBA" id="ARBA00023237"/>
    </source>
</evidence>
<dbReference type="NCBIfam" id="TIGR04056">
    <property type="entry name" value="OMP_RagA_SusC"/>
    <property type="match status" value="1"/>
</dbReference>
<evidence type="ECO:0000256" key="4">
    <source>
        <dbReference type="ARBA" id="ARBA00022692"/>
    </source>
</evidence>
<name>A0A327WDW6_9BACT</name>
<feature type="chain" id="PRO_5016301457" evidence="10">
    <location>
        <begin position="25"/>
        <end position="1121"/>
    </location>
</feature>